<feature type="coiled-coil region" evidence="1">
    <location>
        <begin position="77"/>
        <end position="111"/>
    </location>
</feature>
<sequence length="235" mass="26685">MTDIIELTQRMREAAENATRGEWIKENGDGWEAICCDDDQANGNFIIAKFLGPDKARNREFVQAVQPQNIRTLCDAIAQRDAQNSELRAQIAALKADFIRLDRQMSVLEQTGITDRDRADKAEAQIAELAKQEPVYQFIMNRPDIDGYIEWVDCNKDYFDSCGDDMRRIVYAAPPAPFVVPDEVVVFLNHLEDVLPYEAFNMIDVKIWNSVSMLSRTEVFRAAMLNRAADGSVAE</sequence>
<accession>A0ABM6S347</accession>
<protein>
    <recommendedName>
        <fullName evidence="4">Ead/Ea22-like family protein</fullName>
    </recommendedName>
</protein>
<dbReference type="Proteomes" id="UP000237673">
    <property type="component" value="Chromosome"/>
</dbReference>
<reference evidence="2 3" key="1">
    <citation type="submission" date="2018-01" db="EMBL/GenBank/DDBJ databases">
        <title>Complete and assembled Genome of Pantoea calida DSM22759T.</title>
        <authorList>
            <person name="Stevens M.J.A."/>
            <person name="Zurfluh K."/>
            <person name="Stephan R."/>
        </authorList>
    </citation>
    <scope>NUCLEOTIDE SEQUENCE [LARGE SCALE GENOMIC DNA]</scope>
    <source>
        <strain evidence="2 3">DSM 22759</strain>
    </source>
</reference>
<evidence type="ECO:0008006" key="4">
    <source>
        <dbReference type="Google" id="ProtNLM"/>
    </source>
</evidence>
<dbReference type="EMBL" id="CP026378">
    <property type="protein sequence ID" value="AUY25534.1"/>
    <property type="molecule type" value="Genomic_DNA"/>
</dbReference>
<proteinExistence type="predicted"/>
<dbReference type="InterPro" id="IPR025153">
    <property type="entry name" value="Ead_Ea22"/>
</dbReference>
<evidence type="ECO:0000256" key="1">
    <source>
        <dbReference type="SAM" id="Coils"/>
    </source>
</evidence>
<evidence type="ECO:0000313" key="3">
    <source>
        <dbReference type="Proteomes" id="UP000237673"/>
    </source>
</evidence>
<organism evidence="2 3">
    <name type="scientific">Mixta calida</name>
    <dbReference type="NCBI Taxonomy" id="665913"/>
    <lineage>
        <taxon>Bacteria</taxon>
        <taxon>Pseudomonadati</taxon>
        <taxon>Pseudomonadota</taxon>
        <taxon>Gammaproteobacteria</taxon>
        <taxon>Enterobacterales</taxon>
        <taxon>Erwiniaceae</taxon>
        <taxon>Mixta</taxon>
    </lineage>
</organism>
<dbReference type="Pfam" id="PF13935">
    <property type="entry name" value="Ead_Ea22"/>
    <property type="match status" value="1"/>
</dbReference>
<dbReference type="RefSeq" id="WP_084970716.1">
    <property type="nucleotide sequence ID" value="NZ_CP026378.1"/>
</dbReference>
<keyword evidence="3" id="KW-1185">Reference proteome</keyword>
<name>A0ABM6S347_9GAMM</name>
<keyword evidence="1" id="KW-0175">Coiled coil</keyword>
<gene>
    <name evidence="2" type="ORF">C2E16_11855</name>
</gene>
<evidence type="ECO:0000313" key="2">
    <source>
        <dbReference type="EMBL" id="AUY25534.1"/>
    </source>
</evidence>